<dbReference type="InterPro" id="IPR005488">
    <property type="entry name" value="Etherase_MurQ"/>
</dbReference>
<dbReference type="Proteomes" id="UP001652564">
    <property type="component" value="Unassembled WGS sequence"/>
</dbReference>
<evidence type="ECO:0000313" key="4">
    <source>
        <dbReference type="EMBL" id="MCV2870773.1"/>
    </source>
</evidence>
<dbReference type="Gene3D" id="3.40.50.10490">
    <property type="entry name" value="Glucose-6-phosphate isomerase like protein, domain 1"/>
    <property type="match status" value="1"/>
</dbReference>
<evidence type="ECO:0000256" key="1">
    <source>
        <dbReference type="ARBA" id="ARBA00023239"/>
    </source>
</evidence>
<dbReference type="Pfam" id="PF13580">
    <property type="entry name" value="SIS_2"/>
    <property type="match status" value="1"/>
</dbReference>
<keyword evidence="2" id="KW-0119">Carbohydrate metabolism</keyword>
<evidence type="ECO:0000313" key="5">
    <source>
        <dbReference type="Proteomes" id="UP001652564"/>
    </source>
</evidence>
<organism evidence="4 5">
    <name type="scientific">Albidovulum litorale</name>
    <dbReference type="NCBI Taxonomy" id="2984134"/>
    <lineage>
        <taxon>Bacteria</taxon>
        <taxon>Pseudomonadati</taxon>
        <taxon>Pseudomonadota</taxon>
        <taxon>Alphaproteobacteria</taxon>
        <taxon>Rhodobacterales</taxon>
        <taxon>Paracoccaceae</taxon>
        <taxon>Albidovulum</taxon>
    </lineage>
</organism>
<feature type="domain" description="SIS" evidence="3">
    <location>
        <begin position="53"/>
        <end position="214"/>
    </location>
</feature>
<dbReference type="InterPro" id="IPR046348">
    <property type="entry name" value="SIS_dom_sf"/>
</dbReference>
<dbReference type="PANTHER" id="PTHR10088">
    <property type="entry name" value="GLUCOKINASE REGULATORY PROTEIN"/>
    <property type="match status" value="1"/>
</dbReference>
<dbReference type="NCBIfam" id="NF003915">
    <property type="entry name" value="PRK05441.1"/>
    <property type="match status" value="1"/>
</dbReference>
<dbReference type="PANTHER" id="PTHR10088:SF4">
    <property type="entry name" value="GLUCOKINASE REGULATORY PROTEIN"/>
    <property type="match status" value="1"/>
</dbReference>
<evidence type="ECO:0000256" key="2">
    <source>
        <dbReference type="ARBA" id="ARBA00023277"/>
    </source>
</evidence>
<accession>A0ABT2ZI13</accession>
<reference evidence="4 5" key="1">
    <citation type="submission" date="2022-10" db="EMBL/GenBank/DDBJ databases">
        <title>Defluviimonas sp. nov., isolated from ocean surface sediments.</title>
        <authorList>
            <person name="He W."/>
            <person name="Wang L."/>
            <person name="Zhang D.-F."/>
        </authorList>
    </citation>
    <scope>NUCLEOTIDE SEQUENCE [LARGE SCALE GENOMIC DNA]</scope>
    <source>
        <strain evidence="4 5">WL0050</strain>
    </source>
</reference>
<dbReference type="Gene3D" id="1.10.8.1080">
    <property type="match status" value="1"/>
</dbReference>
<dbReference type="SUPFAM" id="SSF53697">
    <property type="entry name" value="SIS domain"/>
    <property type="match status" value="1"/>
</dbReference>
<dbReference type="InterPro" id="IPR040190">
    <property type="entry name" value="MURQ/GCKR"/>
</dbReference>
<dbReference type="EMBL" id="JAOWKZ010000001">
    <property type="protein sequence ID" value="MCV2870773.1"/>
    <property type="molecule type" value="Genomic_DNA"/>
</dbReference>
<name>A0ABT2ZI13_9RHOB</name>
<comment type="caution">
    <text evidence="4">The sequence shown here is derived from an EMBL/GenBank/DDBJ whole genome shotgun (WGS) entry which is preliminary data.</text>
</comment>
<dbReference type="CDD" id="cd05007">
    <property type="entry name" value="SIS_Etherase"/>
    <property type="match status" value="1"/>
</dbReference>
<protein>
    <submittedName>
        <fullName evidence="4">N-acetylmuramic acid 6-phosphate etherase</fullName>
    </submittedName>
</protein>
<proteinExistence type="predicted"/>
<evidence type="ECO:0000259" key="3">
    <source>
        <dbReference type="PROSITE" id="PS51464"/>
    </source>
</evidence>
<dbReference type="PROSITE" id="PS51464">
    <property type="entry name" value="SIS"/>
    <property type="match status" value="1"/>
</dbReference>
<keyword evidence="1" id="KW-0456">Lyase</keyword>
<sequence>MPSAATERLHKAAKGLDVRPGQEVLDVLLIAQRAAVDAVHSALPGLEAGAEIMAEAIRTGHRLIYAGAGSSALMANADGIELPGTYGIPPESILLLMAGGLPTDANMPGATEDDTKEAEKAAVAIRKGDAVIAVTASGSTPYPVAVAIAARAKGAKIIAVANNPGAPIFGHADVAVCLPTPPEVIAGSTRMGAGTAQKVALNLMSTLMGIRLGQVHDGMMVGLVADNAKLRARAQAMVMKIARVDADTATRALAAAGGAVKPAVLIAKGANPDEAARLLMTSDNNLRAALARATETGIQGRTIQTNQGSEQ</sequence>
<keyword evidence="5" id="KW-1185">Reference proteome</keyword>
<dbReference type="RefSeq" id="WP_263737978.1">
    <property type="nucleotide sequence ID" value="NZ_JAOWKZ010000001.1"/>
</dbReference>
<dbReference type="InterPro" id="IPR001347">
    <property type="entry name" value="SIS_dom"/>
</dbReference>
<gene>
    <name evidence="4" type="ORF">OEZ71_00525</name>
</gene>